<reference evidence="5 6" key="2">
    <citation type="submission" date="2018-03" db="EMBL/GenBank/DDBJ databases">
        <title>The ancient ancestry and fast evolution of plastids.</title>
        <authorList>
            <person name="Moore K.R."/>
            <person name="Magnabosco C."/>
            <person name="Momper L."/>
            <person name="Gold D.A."/>
            <person name="Bosak T."/>
            <person name="Fournier G.P."/>
        </authorList>
    </citation>
    <scope>NUCLEOTIDE SEQUENCE [LARGE SCALE GENOMIC DNA]</scope>
    <source>
        <strain evidence="5 6">CCAP 1448/3</strain>
    </source>
</reference>
<feature type="repeat" description="WD" evidence="3">
    <location>
        <begin position="338"/>
        <end position="379"/>
    </location>
</feature>
<dbReference type="InterPro" id="IPR011047">
    <property type="entry name" value="Quinoprotein_ADH-like_sf"/>
</dbReference>
<keyword evidence="6" id="KW-1185">Reference proteome</keyword>
<name>A0A2T1C9M6_9CYAN</name>
<feature type="repeat" description="WD" evidence="3">
    <location>
        <begin position="221"/>
        <end position="252"/>
    </location>
</feature>
<dbReference type="PANTHER" id="PTHR19848">
    <property type="entry name" value="WD40 REPEAT PROTEIN"/>
    <property type="match status" value="1"/>
</dbReference>
<dbReference type="EMBL" id="PVWJ01000005">
    <property type="protein sequence ID" value="PSB04982.1"/>
    <property type="molecule type" value="Genomic_DNA"/>
</dbReference>
<feature type="repeat" description="WD" evidence="3">
    <location>
        <begin position="253"/>
        <end position="295"/>
    </location>
</feature>
<dbReference type="PROSITE" id="PS50082">
    <property type="entry name" value="WD_REPEATS_2"/>
    <property type="match status" value="5"/>
</dbReference>
<dbReference type="InterPro" id="IPR020472">
    <property type="entry name" value="WD40_PAC1"/>
</dbReference>
<feature type="repeat" description="WD" evidence="3">
    <location>
        <begin position="296"/>
        <end position="337"/>
    </location>
</feature>
<dbReference type="PRINTS" id="PR00320">
    <property type="entry name" value="GPROTEINBRPT"/>
</dbReference>
<dbReference type="Gene3D" id="2.130.10.10">
    <property type="entry name" value="YVTN repeat-like/Quinoprotein amine dehydrogenase"/>
    <property type="match status" value="2"/>
</dbReference>
<dbReference type="Pfam" id="PF19954">
    <property type="entry name" value="EAD10"/>
    <property type="match status" value="1"/>
</dbReference>
<dbReference type="CDD" id="cd00200">
    <property type="entry name" value="WD40"/>
    <property type="match status" value="1"/>
</dbReference>
<dbReference type="Pfam" id="PF00400">
    <property type="entry name" value="WD40"/>
    <property type="match status" value="5"/>
</dbReference>
<dbReference type="AlphaFoldDB" id="A0A2T1C9M6"/>
<dbReference type="PROSITE" id="PS00678">
    <property type="entry name" value="WD_REPEATS_1"/>
    <property type="match status" value="1"/>
</dbReference>
<feature type="repeat" description="WD" evidence="3">
    <location>
        <begin position="381"/>
        <end position="416"/>
    </location>
</feature>
<dbReference type="OrthoDB" id="491011at2"/>
<feature type="domain" description="Effector-associated" evidence="4">
    <location>
        <begin position="1"/>
        <end position="77"/>
    </location>
</feature>
<gene>
    <name evidence="5" type="ORF">C7B64_01675</name>
</gene>
<protein>
    <recommendedName>
        <fullName evidence="4">Effector-associated domain-containing protein</fullName>
    </recommendedName>
</protein>
<dbReference type="InterPro" id="IPR015943">
    <property type="entry name" value="WD40/YVTN_repeat-like_dom_sf"/>
</dbReference>
<comment type="caution">
    <text evidence="5">The sequence shown here is derived from an EMBL/GenBank/DDBJ whole genome shotgun (WGS) entry which is preliminary data.</text>
</comment>
<evidence type="ECO:0000313" key="6">
    <source>
        <dbReference type="Proteomes" id="UP000238762"/>
    </source>
</evidence>
<organism evidence="5 6">
    <name type="scientific">Merismopedia glauca CCAP 1448/3</name>
    <dbReference type="NCBI Taxonomy" id="1296344"/>
    <lineage>
        <taxon>Bacteria</taxon>
        <taxon>Bacillati</taxon>
        <taxon>Cyanobacteriota</taxon>
        <taxon>Cyanophyceae</taxon>
        <taxon>Synechococcales</taxon>
        <taxon>Merismopediaceae</taxon>
        <taxon>Merismopedia</taxon>
    </lineage>
</organism>
<dbReference type="InterPro" id="IPR019775">
    <property type="entry name" value="WD40_repeat_CS"/>
</dbReference>
<evidence type="ECO:0000256" key="2">
    <source>
        <dbReference type="ARBA" id="ARBA00022737"/>
    </source>
</evidence>
<proteinExistence type="predicted"/>
<evidence type="ECO:0000259" key="4">
    <source>
        <dbReference type="Pfam" id="PF19954"/>
    </source>
</evidence>
<dbReference type="PROSITE" id="PS50294">
    <property type="entry name" value="WD_REPEATS_REGION"/>
    <property type="match status" value="4"/>
</dbReference>
<reference evidence="5 6" key="1">
    <citation type="submission" date="2018-02" db="EMBL/GenBank/DDBJ databases">
        <authorList>
            <person name="Cohen D.B."/>
            <person name="Kent A.D."/>
        </authorList>
    </citation>
    <scope>NUCLEOTIDE SEQUENCE [LARGE SCALE GENOMIC DNA]</scope>
    <source>
        <strain evidence="5 6">CCAP 1448/3</strain>
    </source>
</reference>
<dbReference type="InterPro" id="IPR045429">
    <property type="entry name" value="EAD10"/>
</dbReference>
<evidence type="ECO:0000256" key="3">
    <source>
        <dbReference type="PROSITE-ProRule" id="PRU00221"/>
    </source>
</evidence>
<evidence type="ECO:0000313" key="5">
    <source>
        <dbReference type="EMBL" id="PSB04982.1"/>
    </source>
</evidence>
<sequence>MTNPDDISSIIDRIATGNQTEADLATLRRLLSSSARQVALQLGKYNVNIGEGKEIHIGDRIYQQWHEQAIQALVKAIQQVNWRCVASLTENDYTQSTGISLIDKLAKPLTDFSQQSVMRYGLKLAFSPNSNQEYFISGGNQIIKRWQTNTWNILQKISLPFSLTDTFDLWFTSVAISPDGQRIAACKAYQINIWQLGTVNPIHTFGKTLLSNFLDVAGFDSIAFSPDAKLLAANDNQDIKIWDVETGREIANLSGHSDKVTCVAFDPQNSRIIASCSYDKTIKLWDVAEKRCLGTLSAHQDAVYTLAFSPDGEILASGSNDNTIKLWYPNNGELPQTLRQHSDAVTCLVFNPDGKTLVSGSNDGTIIEWNIATKESRTTFPERHRRGVTSIAISPDGETLISGGREQTIKVWRRQN</sequence>
<evidence type="ECO:0000256" key="1">
    <source>
        <dbReference type="ARBA" id="ARBA00022574"/>
    </source>
</evidence>
<dbReference type="Proteomes" id="UP000238762">
    <property type="component" value="Unassembled WGS sequence"/>
</dbReference>
<dbReference type="SUPFAM" id="SSF50998">
    <property type="entry name" value="Quinoprotein alcohol dehydrogenase-like"/>
    <property type="match status" value="1"/>
</dbReference>
<dbReference type="InterPro" id="IPR001680">
    <property type="entry name" value="WD40_rpt"/>
</dbReference>
<keyword evidence="1 3" id="KW-0853">WD repeat</keyword>
<keyword evidence="2" id="KW-0677">Repeat</keyword>
<dbReference type="RefSeq" id="WP_106286950.1">
    <property type="nucleotide sequence ID" value="NZ_CAWNTC010000136.1"/>
</dbReference>
<dbReference type="PANTHER" id="PTHR19848:SF8">
    <property type="entry name" value="F-BOX AND WD REPEAT DOMAIN CONTAINING 7"/>
    <property type="match status" value="1"/>
</dbReference>
<dbReference type="SMART" id="SM00320">
    <property type="entry name" value="WD40"/>
    <property type="match status" value="7"/>
</dbReference>
<accession>A0A2T1C9M6</accession>